<accession>A0A7J6WUK1</accession>
<dbReference type="PRINTS" id="PR00465">
    <property type="entry name" value="EP450IV"/>
</dbReference>
<dbReference type="SUPFAM" id="SSF48264">
    <property type="entry name" value="Cytochrome P450"/>
    <property type="match status" value="1"/>
</dbReference>
<dbReference type="GO" id="GO:0005506">
    <property type="term" value="F:iron ion binding"/>
    <property type="evidence" value="ECO:0007669"/>
    <property type="project" value="InterPro"/>
</dbReference>
<gene>
    <name evidence="14" type="ORF">FRX31_009312</name>
</gene>
<keyword evidence="4 12" id="KW-0349">Heme</keyword>
<organism evidence="14 15">
    <name type="scientific">Thalictrum thalictroides</name>
    <name type="common">Rue-anemone</name>
    <name type="synonym">Anemone thalictroides</name>
    <dbReference type="NCBI Taxonomy" id="46969"/>
    <lineage>
        <taxon>Eukaryota</taxon>
        <taxon>Viridiplantae</taxon>
        <taxon>Streptophyta</taxon>
        <taxon>Embryophyta</taxon>
        <taxon>Tracheophyta</taxon>
        <taxon>Spermatophyta</taxon>
        <taxon>Magnoliopsida</taxon>
        <taxon>Ranunculales</taxon>
        <taxon>Ranunculaceae</taxon>
        <taxon>Thalictroideae</taxon>
        <taxon>Thalictrum</taxon>
    </lineage>
</organism>
<evidence type="ECO:0000256" key="10">
    <source>
        <dbReference type="ARBA" id="ARBA00023033"/>
    </source>
</evidence>
<dbReference type="PANTHER" id="PTHR47953">
    <property type="entry name" value="OS08G0105600 PROTEIN"/>
    <property type="match status" value="1"/>
</dbReference>
<dbReference type="AlphaFoldDB" id="A0A7J6WUK1"/>
<evidence type="ECO:0000256" key="8">
    <source>
        <dbReference type="ARBA" id="ARBA00023002"/>
    </source>
</evidence>
<keyword evidence="9 12" id="KW-0408">Iron</keyword>
<evidence type="ECO:0000256" key="5">
    <source>
        <dbReference type="ARBA" id="ARBA00022692"/>
    </source>
</evidence>
<evidence type="ECO:0000256" key="6">
    <source>
        <dbReference type="ARBA" id="ARBA00022723"/>
    </source>
</evidence>
<keyword evidence="8 13" id="KW-0560">Oxidoreductase</keyword>
<dbReference type="Gene3D" id="1.10.630.10">
    <property type="entry name" value="Cytochrome P450"/>
    <property type="match status" value="1"/>
</dbReference>
<comment type="subcellular location">
    <subcellularLocation>
        <location evidence="2">Membrane</location>
        <topology evidence="2">Single-pass membrane protein</topology>
    </subcellularLocation>
</comment>
<keyword evidence="7" id="KW-1133">Transmembrane helix</keyword>
<feature type="binding site" description="axial binding residue" evidence="12">
    <location>
        <position position="118"/>
    </location>
    <ligand>
        <name>heme</name>
        <dbReference type="ChEBI" id="CHEBI:30413"/>
    </ligand>
    <ligandPart>
        <name>Fe</name>
        <dbReference type="ChEBI" id="CHEBI:18248"/>
    </ligandPart>
</feature>
<dbReference type="EMBL" id="JABWDY010009886">
    <property type="protein sequence ID" value="KAF5201101.1"/>
    <property type="molecule type" value="Genomic_DNA"/>
</dbReference>
<evidence type="ECO:0000256" key="1">
    <source>
        <dbReference type="ARBA" id="ARBA00001971"/>
    </source>
</evidence>
<dbReference type="GO" id="GO:0016705">
    <property type="term" value="F:oxidoreductase activity, acting on paired donors, with incorporation or reduction of molecular oxygen"/>
    <property type="evidence" value="ECO:0007669"/>
    <property type="project" value="InterPro"/>
</dbReference>
<evidence type="ECO:0000256" key="11">
    <source>
        <dbReference type="ARBA" id="ARBA00023136"/>
    </source>
</evidence>
<dbReference type="InterPro" id="IPR036396">
    <property type="entry name" value="Cyt_P450_sf"/>
</dbReference>
<keyword evidence="6 12" id="KW-0479">Metal-binding</keyword>
<evidence type="ECO:0000313" key="14">
    <source>
        <dbReference type="EMBL" id="KAF5201101.1"/>
    </source>
</evidence>
<evidence type="ECO:0000256" key="3">
    <source>
        <dbReference type="ARBA" id="ARBA00010617"/>
    </source>
</evidence>
<proteinExistence type="inferred from homology"/>
<dbReference type="GO" id="GO:0020037">
    <property type="term" value="F:heme binding"/>
    <property type="evidence" value="ECO:0007669"/>
    <property type="project" value="InterPro"/>
</dbReference>
<keyword evidence="11" id="KW-0472">Membrane</keyword>
<evidence type="ECO:0000256" key="7">
    <source>
        <dbReference type="ARBA" id="ARBA00022989"/>
    </source>
</evidence>
<dbReference type="Pfam" id="PF00067">
    <property type="entry name" value="p450"/>
    <property type="match status" value="1"/>
</dbReference>
<dbReference type="InterPro" id="IPR002403">
    <property type="entry name" value="Cyt_P450_E_grp-IV"/>
</dbReference>
<dbReference type="FunFam" id="1.10.630.10:FF:000126">
    <property type="entry name" value="Predicted protein"/>
    <property type="match status" value="1"/>
</dbReference>
<evidence type="ECO:0000256" key="2">
    <source>
        <dbReference type="ARBA" id="ARBA00004167"/>
    </source>
</evidence>
<dbReference type="InterPro" id="IPR052306">
    <property type="entry name" value="CYP450_71D"/>
</dbReference>
<keyword evidence="5" id="KW-0812">Transmembrane</keyword>
<name>A0A7J6WUK1_THATH</name>
<dbReference type="GO" id="GO:0044550">
    <property type="term" value="P:secondary metabolite biosynthetic process"/>
    <property type="evidence" value="ECO:0007669"/>
    <property type="project" value="UniProtKB-ARBA"/>
</dbReference>
<dbReference type="Proteomes" id="UP000554482">
    <property type="component" value="Unassembled WGS sequence"/>
</dbReference>
<comment type="similarity">
    <text evidence="3 13">Belongs to the cytochrome P450 family.</text>
</comment>
<comment type="caution">
    <text evidence="14">The sequence shown here is derived from an EMBL/GenBank/DDBJ whole genome shotgun (WGS) entry which is preliminary data.</text>
</comment>
<evidence type="ECO:0000256" key="13">
    <source>
        <dbReference type="RuleBase" id="RU000461"/>
    </source>
</evidence>
<dbReference type="GO" id="GO:0016020">
    <property type="term" value="C:membrane"/>
    <property type="evidence" value="ECO:0007669"/>
    <property type="project" value="UniProtKB-SubCell"/>
</dbReference>
<keyword evidence="10 13" id="KW-0503">Monooxygenase</keyword>
<dbReference type="PRINTS" id="PR00385">
    <property type="entry name" value="P450"/>
</dbReference>
<protein>
    <submittedName>
        <fullName evidence="14">Cytochrome p450</fullName>
    </submittedName>
</protein>
<keyword evidence="15" id="KW-1185">Reference proteome</keyword>
<evidence type="ECO:0000256" key="12">
    <source>
        <dbReference type="PIRSR" id="PIRSR602403-1"/>
    </source>
</evidence>
<dbReference type="InterPro" id="IPR017972">
    <property type="entry name" value="Cyt_P450_CS"/>
</dbReference>
<dbReference type="InterPro" id="IPR001128">
    <property type="entry name" value="Cyt_P450"/>
</dbReference>
<dbReference type="GO" id="GO:0004497">
    <property type="term" value="F:monooxygenase activity"/>
    <property type="evidence" value="ECO:0007669"/>
    <property type="project" value="UniProtKB-KW"/>
</dbReference>
<dbReference type="PANTHER" id="PTHR47953:SF19">
    <property type="entry name" value="OS06G0641600 PROTEIN"/>
    <property type="match status" value="1"/>
</dbReference>
<sequence>MEKAQSEVRHVLHGKGKVGTQSEIHQFNYLSLVIKETLRLHPPGPLLPPRQSRERCEIDGYEIAKGTKVFVNAWALARDPEYWNDADTFKPERFQDLSVDYKGNFFEYIPFGAGKRICPGMSFGVANIEVPLAQLLYHFNWKLPNGANPEELDMTELFGATARRKSNLCLIPTPY</sequence>
<dbReference type="OrthoDB" id="1055148at2759"/>
<reference evidence="14 15" key="1">
    <citation type="submission" date="2020-06" db="EMBL/GenBank/DDBJ databases">
        <title>Transcriptomic and genomic resources for Thalictrum thalictroides and T. hernandezii: Facilitating candidate gene discovery in an emerging model plant lineage.</title>
        <authorList>
            <person name="Arias T."/>
            <person name="Riano-Pachon D.M."/>
            <person name="Di Stilio V.S."/>
        </authorList>
    </citation>
    <scope>NUCLEOTIDE SEQUENCE [LARGE SCALE GENOMIC DNA]</scope>
    <source>
        <strain evidence="15">cv. WT478/WT964</strain>
        <tissue evidence="14">Leaves</tissue>
    </source>
</reference>
<evidence type="ECO:0000313" key="15">
    <source>
        <dbReference type="Proteomes" id="UP000554482"/>
    </source>
</evidence>
<evidence type="ECO:0000256" key="9">
    <source>
        <dbReference type="ARBA" id="ARBA00023004"/>
    </source>
</evidence>
<evidence type="ECO:0000256" key="4">
    <source>
        <dbReference type="ARBA" id="ARBA00022617"/>
    </source>
</evidence>
<dbReference type="PROSITE" id="PS00086">
    <property type="entry name" value="CYTOCHROME_P450"/>
    <property type="match status" value="1"/>
</dbReference>
<comment type="cofactor">
    <cofactor evidence="1 12">
        <name>heme</name>
        <dbReference type="ChEBI" id="CHEBI:30413"/>
    </cofactor>
</comment>